<dbReference type="Proteomes" id="UP000199607">
    <property type="component" value="Unassembled WGS sequence"/>
</dbReference>
<dbReference type="RefSeq" id="WP_089867885.1">
    <property type="nucleotide sequence ID" value="NZ_FOTC01000001.1"/>
</dbReference>
<dbReference type="EMBL" id="FOTC01000001">
    <property type="protein sequence ID" value="SFK87635.1"/>
    <property type="molecule type" value="Genomic_DNA"/>
</dbReference>
<organism evidence="2 3">
    <name type="scientific">Halogranum rubrum</name>
    <dbReference type="NCBI Taxonomy" id="553466"/>
    <lineage>
        <taxon>Archaea</taxon>
        <taxon>Methanobacteriati</taxon>
        <taxon>Methanobacteriota</taxon>
        <taxon>Stenosarchaea group</taxon>
        <taxon>Halobacteria</taxon>
        <taxon>Halobacteriales</taxon>
        <taxon>Haloferacaceae</taxon>
    </lineage>
</organism>
<evidence type="ECO:0000313" key="3">
    <source>
        <dbReference type="Proteomes" id="UP000199607"/>
    </source>
</evidence>
<dbReference type="AlphaFoldDB" id="A0A1I4D3A5"/>
<keyword evidence="1" id="KW-0472">Membrane</keyword>
<keyword evidence="1" id="KW-0812">Transmembrane</keyword>
<sequence>MIGGRLLDSFVQSQTQDTRRFGRSVRQHTLDLVRHPVRTAVQTAVMTGLFLFLFVLVTNPEGVATLVAGGPIGVGDVLAVLPNPLVLAALVVGLVVLVLAATVSADVSNDMRYQ</sequence>
<gene>
    <name evidence="2" type="ORF">SAMN04487950_1579</name>
</gene>
<proteinExistence type="predicted"/>
<keyword evidence="3" id="KW-1185">Reference proteome</keyword>
<protein>
    <submittedName>
        <fullName evidence="2">Uncharacterized protein</fullName>
    </submittedName>
</protein>
<evidence type="ECO:0000313" key="2">
    <source>
        <dbReference type="EMBL" id="SFK87635.1"/>
    </source>
</evidence>
<name>A0A1I4D3A5_9EURY</name>
<feature type="transmembrane region" description="Helical" evidence="1">
    <location>
        <begin position="85"/>
        <end position="105"/>
    </location>
</feature>
<evidence type="ECO:0000256" key="1">
    <source>
        <dbReference type="SAM" id="Phobius"/>
    </source>
</evidence>
<accession>A0A1I4D3A5</accession>
<keyword evidence="1" id="KW-1133">Transmembrane helix</keyword>
<reference evidence="3" key="1">
    <citation type="submission" date="2016-10" db="EMBL/GenBank/DDBJ databases">
        <authorList>
            <person name="Varghese N."/>
            <person name="Submissions S."/>
        </authorList>
    </citation>
    <scope>NUCLEOTIDE SEQUENCE [LARGE SCALE GENOMIC DNA]</scope>
    <source>
        <strain evidence="3">CGMCC 1.7738</strain>
    </source>
</reference>